<proteinExistence type="predicted"/>
<dbReference type="InterPro" id="IPR006905">
    <property type="entry name" value="Flavin_halogenase"/>
</dbReference>
<accession>A0A845HWY2</accession>
<dbReference type="Gene3D" id="3.50.50.60">
    <property type="entry name" value="FAD/NAD(P)-binding domain"/>
    <property type="match status" value="1"/>
</dbReference>
<gene>
    <name evidence="3" type="ORF">GTP23_03255</name>
</gene>
<dbReference type="PANTHER" id="PTHR43747">
    <property type="entry name" value="FAD-BINDING PROTEIN"/>
    <property type="match status" value="1"/>
</dbReference>
<keyword evidence="4" id="KW-1185">Reference proteome</keyword>
<dbReference type="GO" id="GO:0000166">
    <property type="term" value="F:nucleotide binding"/>
    <property type="evidence" value="ECO:0007669"/>
    <property type="project" value="UniProtKB-KW"/>
</dbReference>
<protein>
    <submittedName>
        <fullName evidence="3">Tryptophan halogenase</fullName>
    </submittedName>
</protein>
<dbReference type="SUPFAM" id="SSF51905">
    <property type="entry name" value="FAD/NAD(P)-binding domain"/>
    <property type="match status" value="1"/>
</dbReference>
<feature type="binding site" evidence="2">
    <location>
        <position position="79"/>
    </location>
    <ligand>
        <name>7-chloro-L-tryptophan</name>
        <dbReference type="ChEBI" id="CHEBI:58713"/>
    </ligand>
</feature>
<name>A0A845HWY2_9BURK</name>
<reference evidence="3" key="1">
    <citation type="submission" date="2019-12" db="EMBL/GenBank/DDBJ databases">
        <title>Novel species isolated from a subtropical stream in China.</title>
        <authorList>
            <person name="Lu H."/>
        </authorList>
    </citation>
    <scope>NUCLEOTIDE SEQUENCE [LARGE SCALE GENOMIC DNA]</scope>
    <source>
        <strain evidence="3">FT93W</strain>
    </source>
</reference>
<evidence type="ECO:0000313" key="4">
    <source>
        <dbReference type="Proteomes" id="UP000444316"/>
    </source>
</evidence>
<dbReference type="InterPro" id="IPR036188">
    <property type="entry name" value="FAD/NAD-bd_sf"/>
</dbReference>
<dbReference type="PIRSF" id="PIRSF011396">
    <property type="entry name" value="Trp_halogenase"/>
    <property type="match status" value="1"/>
</dbReference>
<dbReference type="InterPro" id="IPR050816">
    <property type="entry name" value="Flavin-dep_Halogenase_NPB"/>
</dbReference>
<dbReference type="AlphaFoldDB" id="A0A845HWY2"/>
<comment type="caution">
    <text evidence="3">The sequence shown here is derived from an EMBL/GenBank/DDBJ whole genome shotgun (WGS) entry which is preliminary data.</text>
</comment>
<keyword evidence="2" id="KW-0274">FAD</keyword>
<dbReference type="EMBL" id="WWCL01000001">
    <property type="protein sequence ID" value="MYN44085.1"/>
    <property type="molecule type" value="Genomic_DNA"/>
</dbReference>
<dbReference type="InterPro" id="IPR033856">
    <property type="entry name" value="Trp_halogen"/>
</dbReference>
<evidence type="ECO:0000256" key="2">
    <source>
        <dbReference type="PIRSR" id="PIRSR011396-2"/>
    </source>
</evidence>
<dbReference type="Pfam" id="PF04820">
    <property type="entry name" value="Trp_halogenase"/>
    <property type="match status" value="1"/>
</dbReference>
<dbReference type="PANTHER" id="PTHR43747:SF4">
    <property type="entry name" value="FLAVIN-DEPENDENT TRYPTOPHAN HALOGENASE"/>
    <property type="match status" value="1"/>
</dbReference>
<keyword evidence="2" id="KW-0285">Flavoprotein</keyword>
<dbReference type="Proteomes" id="UP000444316">
    <property type="component" value="Unassembled WGS sequence"/>
</dbReference>
<organism evidence="3 4">
    <name type="scientific">Duganella fentianensis</name>
    <dbReference type="NCBI Taxonomy" id="2692177"/>
    <lineage>
        <taxon>Bacteria</taxon>
        <taxon>Pseudomonadati</taxon>
        <taxon>Pseudomonadota</taxon>
        <taxon>Betaproteobacteria</taxon>
        <taxon>Burkholderiales</taxon>
        <taxon>Oxalobacteraceae</taxon>
        <taxon>Telluria group</taxon>
        <taxon>Duganella</taxon>
    </lineage>
</organism>
<sequence>MSLGLVKKVVIVGGGTSGWMTAAAMSTLISNGCEIRLIESDEISTIGVGEATIPVIRGFNDLIGIDENEFLRNTQGTFKLGIEFVNWGKPGDSYLHGFGVIGRDQMLARFYHYWLKMYQEGKAPNIEDYSINTAAARQFKFMRADRESGDSPLADISHAFHFDASLYAKYLRRVSESRGAIRTEGRIIKVEQRASDGYVEAVVLHSGERIEGDLFIDCSGFRGLLIEETLKTGFEDWSHYLPCDRAIAVPCASVSPLLPYTRSTAHKAGWQWRIPLQHRIGNGHVYCSQFMQEAEAEDILMNNLDGKALAHPRHLTFKAGKRKLAWNRNVVSIGLAGGFMEPLESTSIHLVQTGITRLLMMFPHMGFEQADIDAFNRANDEEYIGIRDFLILHYKLNQRVGDPFWDYCRNMPIPDTLQRRMDLYQSNGRLLLSRDELFTETSWIQVMHGQGLRSKGYHPLVDQRTPEEIEGFLNNVKDVVQRCVDHMPTHEEYIAAQCATEKM</sequence>
<feature type="binding site" evidence="2">
    <location>
        <position position="344"/>
    </location>
    <ligand>
        <name>L-tryptophan</name>
        <dbReference type="ChEBI" id="CHEBI:57912"/>
    </ligand>
</feature>
<dbReference type="GO" id="GO:0004497">
    <property type="term" value="F:monooxygenase activity"/>
    <property type="evidence" value="ECO:0007669"/>
    <property type="project" value="InterPro"/>
</dbReference>
<evidence type="ECO:0000256" key="1">
    <source>
        <dbReference type="PIRSR" id="PIRSR011396-1"/>
    </source>
</evidence>
<dbReference type="RefSeq" id="WP_161033837.1">
    <property type="nucleotide sequence ID" value="NZ_WWCL01000001.1"/>
</dbReference>
<feature type="binding site" evidence="2">
    <location>
        <position position="348"/>
    </location>
    <ligand>
        <name>FAD</name>
        <dbReference type="ChEBI" id="CHEBI:57692"/>
    </ligand>
</feature>
<feature type="binding site" evidence="2">
    <location>
        <position position="335"/>
    </location>
    <ligand>
        <name>FAD</name>
        <dbReference type="ChEBI" id="CHEBI:57692"/>
    </ligand>
</feature>
<evidence type="ECO:0000313" key="3">
    <source>
        <dbReference type="EMBL" id="MYN44085.1"/>
    </source>
</evidence>
<keyword evidence="2" id="KW-0547">Nucleotide-binding</keyword>
<feature type="active site" evidence="1">
    <location>
        <position position="79"/>
    </location>
</feature>